<organism evidence="1 2">
    <name type="scientific">Atta colombica</name>
    <dbReference type="NCBI Taxonomy" id="520822"/>
    <lineage>
        <taxon>Eukaryota</taxon>
        <taxon>Metazoa</taxon>
        <taxon>Ecdysozoa</taxon>
        <taxon>Arthropoda</taxon>
        <taxon>Hexapoda</taxon>
        <taxon>Insecta</taxon>
        <taxon>Pterygota</taxon>
        <taxon>Neoptera</taxon>
        <taxon>Endopterygota</taxon>
        <taxon>Hymenoptera</taxon>
        <taxon>Apocrita</taxon>
        <taxon>Aculeata</taxon>
        <taxon>Formicoidea</taxon>
        <taxon>Formicidae</taxon>
        <taxon>Myrmicinae</taxon>
        <taxon>Atta</taxon>
    </lineage>
</organism>
<dbReference type="Proteomes" id="UP000078540">
    <property type="component" value="Unassembled WGS sequence"/>
</dbReference>
<accession>A0A195BCA4</accession>
<keyword evidence="2" id="KW-1185">Reference proteome</keyword>
<gene>
    <name evidence="1" type="ORF">ALC53_07431</name>
</gene>
<dbReference type="AlphaFoldDB" id="A0A195BCA4"/>
<reference evidence="1 2" key="1">
    <citation type="submission" date="2015-09" db="EMBL/GenBank/DDBJ databases">
        <title>Atta colombica WGS genome.</title>
        <authorList>
            <person name="Nygaard S."/>
            <person name="Hu H."/>
            <person name="Boomsma J."/>
            <person name="Zhang G."/>
        </authorList>
    </citation>
    <scope>NUCLEOTIDE SEQUENCE [LARGE SCALE GENOMIC DNA]</scope>
    <source>
        <strain evidence="1">Treedump-2</strain>
        <tissue evidence="1">Whole body</tissue>
    </source>
</reference>
<evidence type="ECO:0000313" key="2">
    <source>
        <dbReference type="Proteomes" id="UP000078540"/>
    </source>
</evidence>
<evidence type="ECO:0000313" key="1">
    <source>
        <dbReference type="EMBL" id="KYM82183.1"/>
    </source>
</evidence>
<protein>
    <submittedName>
        <fullName evidence="1">Uncharacterized protein</fullName>
    </submittedName>
</protein>
<sequence length="69" mass="7839">MCPASVIIATACINLTIRGYMNKHEAADHVNPPVAKSIEEYRTMLSMKSTIKKDALFLVMVVCRQKWDR</sequence>
<proteinExistence type="predicted"/>
<name>A0A195BCA4_9HYME</name>
<dbReference type="EMBL" id="KQ976519">
    <property type="protein sequence ID" value="KYM82183.1"/>
    <property type="molecule type" value="Genomic_DNA"/>
</dbReference>